<reference evidence="2 3" key="1">
    <citation type="submission" date="2024-09" db="EMBL/GenBank/DDBJ databases">
        <authorList>
            <person name="Sun Q."/>
            <person name="Mori K."/>
        </authorList>
    </citation>
    <scope>NUCLEOTIDE SEQUENCE [LARGE SCALE GENOMIC DNA]</scope>
    <source>
        <strain evidence="2 3">TBRC 1432</strain>
    </source>
</reference>
<evidence type="ECO:0000256" key="1">
    <source>
        <dbReference type="SAM" id="SignalP"/>
    </source>
</evidence>
<dbReference type="Gene3D" id="2.60.20.10">
    <property type="entry name" value="Crystallins"/>
    <property type="match status" value="1"/>
</dbReference>
<comment type="caution">
    <text evidence="2">The sequence shown here is derived from an EMBL/GenBank/DDBJ whole genome shotgun (WGS) entry which is preliminary data.</text>
</comment>
<accession>A0ABV6MMM2</accession>
<proteinExistence type="predicted"/>
<dbReference type="Proteomes" id="UP001589810">
    <property type="component" value="Unassembled WGS sequence"/>
</dbReference>
<protein>
    <submittedName>
        <fullName evidence="2">Peptidase inhibitor family I36 protein</fullName>
    </submittedName>
</protein>
<dbReference type="EMBL" id="JBHLUD010000002">
    <property type="protein sequence ID" value="MFC0541536.1"/>
    <property type="molecule type" value="Genomic_DNA"/>
</dbReference>
<name>A0ABV6MMM2_9PSEU</name>
<organism evidence="2 3">
    <name type="scientific">Kutzneria chonburiensis</name>
    <dbReference type="NCBI Taxonomy" id="1483604"/>
    <lineage>
        <taxon>Bacteria</taxon>
        <taxon>Bacillati</taxon>
        <taxon>Actinomycetota</taxon>
        <taxon>Actinomycetes</taxon>
        <taxon>Pseudonocardiales</taxon>
        <taxon>Pseudonocardiaceae</taxon>
        <taxon>Kutzneria</taxon>
    </lineage>
</organism>
<evidence type="ECO:0000313" key="2">
    <source>
        <dbReference type="EMBL" id="MFC0541536.1"/>
    </source>
</evidence>
<feature type="signal peptide" evidence="1">
    <location>
        <begin position="1"/>
        <end position="30"/>
    </location>
</feature>
<keyword evidence="1" id="KW-0732">Signal</keyword>
<keyword evidence="3" id="KW-1185">Reference proteome</keyword>
<evidence type="ECO:0000313" key="3">
    <source>
        <dbReference type="Proteomes" id="UP001589810"/>
    </source>
</evidence>
<gene>
    <name evidence="2" type="ORF">ACFFH7_08590</name>
</gene>
<dbReference type="Pfam" id="PF03995">
    <property type="entry name" value="Inhibitor_I36"/>
    <property type="match status" value="1"/>
</dbReference>
<feature type="chain" id="PRO_5046437520" evidence="1">
    <location>
        <begin position="31"/>
        <end position="137"/>
    </location>
</feature>
<dbReference type="RefSeq" id="WP_273942442.1">
    <property type="nucleotide sequence ID" value="NZ_CP097263.1"/>
</dbReference>
<sequence>MSKIRSAVALAAAVAGVAAGAVLTAAPASAATAPCPANYYCFYQDRNYNHGTHGWHLNYNTTSQGSFDHPPSGPAADYRSELSSIINNGDRTICVYNHRGILGDKLIVKVAPYHDFIDLADVPGANDKADSWRIGGC</sequence>